<dbReference type="Pfam" id="PF07314">
    <property type="entry name" value="Lit"/>
    <property type="match status" value="1"/>
</dbReference>
<dbReference type="InterPro" id="IPR010178">
    <property type="entry name" value="Lit"/>
</dbReference>
<keyword evidence="1" id="KW-0472">Membrane</keyword>
<dbReference type="EMBL" id="SMFQ01000004">
    <property type="protein sequence ID" value="TCJ85332.1"/>
    <property type="molecule type" value="Genomic_DNA"/>
</dbReference>
<accession>A0A4R1EZ08</accession>
<keyword evidence="3" id="KW-1185">Reference proteome</keyword>
<evidence type="ECO:0000313" key="2">
    <source>
        <dbReference type="EMBL" id="TCJ85332.1"/>
    </source>
</evidence>
<protein>
    <submittedName>
        <fullName evidence="2">Uncharacterized protein DUF1461</fullName>
    </submittedName>
</protein>
<dbReference type="AlphaFoldDB" id="A0A4R1EZ08"/>
<dbReference type="OrthoDB" id="7836096at2"/>
<evidence type="ECO:0000313" key="3">
    <source>
        <dbReference type="Proteomes" id="UP000294887"/>
    </source>
</evidence>
<feature type="transmembrane region" description="Helical" evidence="1">
    <location>
        <begin position="211"/>
        <end position="234"/>
    </location>
</feature>
<name>A0A4R1EZ08_9GAMM</name>
<feature type="transmembrane region" description="Helical" evidence="1">
    <location>
        <begin position="155"/>
        <end position="173"/>
    </location>
</feature>
<keyword evidence="1" id="KW-0812">Transmembrane</keyword>
<comment type="caution">
    <text evidence="2">The sequence shown here is derived from an EMBL/GenBank/DDBJ whole genome shotgun (WGS) entry which is preliminary data.</text>
</comment>
<organism evidence="2 3">
    <name type="scientific">Cocleimonas flava</name>
    <dbReference type="NCBI Taxonomy" id="634765"/>
    <lineage>
        <taxon>Bacteria</taxon>
        <taxon>Pseudomonadati</taxon>
        <taxon>Pseudomonadota</taxon>
        <taxon>Gammaproteobacteria</taxon>
        <taxon>Thiotrichales</taxon>
        <taxon>Thiotrichaceae</taxon>
        <taxon>Cocleimonas</taxon>
    </lineage>
</organism>
<keyword evidence="1" id="KW-1133">Transmembrane helix</keyword>
<gene>
    <name evidence="2" type="ORF">EV695_3303</name>
</gene>
<evidence type="ECO:0000256" key="1">
    <source>
        <dbReference type="SAM" id="Phobius"/>
    </source>
</evidence>
<proteinExistence type="predicted"/>
<sequence length="248" mass="28072">MKSKSLWAGFLLLTFVITLPVSWGMLAKVNFLYPVLHDVVGIDKHIEIYAPKNRKNKLGFEKTSKEERARLFLGIVDAIHNHGEGLSALSYTATSNQQGTTQLMPLLTEPEIVHLKDVAVLLDKIKPLMLILITVWLFVVIVLKMKKVGMPDAVQFLWSALLLISLCGLLLLLGPEKIFNQLHIWAFPDEHQWFFFYEDSLMSTMMKAPVIFAYITGIWIILSIVLTSIILKLFSLPILLGAYKKAHA</sequence>
<dbReference type="Proteomes" id="UP000294887">
    <property type="component" value="Unassembled WGS sequence"/>
</dbReference>
<dbReference type="RefSeq" id="WP_131907028.1">
    <property type="nucleotide sequence ID" value="NZ_BAAAFU010000001.1"/>
</dbReference>
<feature type="transmembrane region" description="Helical" evidence="1">
    <location>
        <begin position="125"/>
        <end position="143"/>
    </location>
</feature>
<reference evidence="2 3" key="1">
    <citation type="submission" date="2019-03" db="EMBL/GenBank/DDBJ databases">
        <title>Genomic Encyclopedia of Type Strains, Phase IV (KMG-IV): sequencing the most valuable type-strain genomes for metagenomic binning, comparative biology and taxonomic classification.</title>
        <authorList>
            <person name="Goeker M."/>
        </authorList>
    </citation>
    <scope>NUCLEOTIDE SEQUENCE [LARGE SCALE GENOMIC DNA]</scope>
    <source>
        <strain evidence="2 3">DSM 24830</strain>
    </source>
</reference>